<dbReference type="Pfam" id="PF00615">
    <property type="entry name" value="RGS"/>
    <property type="match status" value="1"/>
</dbReference>
<dbReference type="InterPro" id="IPR000591">
    <property type="entry name" value="DEP_dom"/>
</dbReference>
<dbReference type="SMART" id="SM00315">
    <property type="entry name" value="RGS"/>
    <property type="match status" value="1"/>
</dbReference>
<name>G7E3B0_MIXOS</name>
<dbReference type="Gene3D" id="1.10.10.10">
    <property type="entry name" value="Winged helix-like DNA-binding domain superfamily/Winged helix DNA-binding domain"/>
    <property type="match status" value="2"/>
</dbReference>
<feature type="region of interest" description="Disordered" evidence="2">
    <location>
        <begin position="1"/>
        <end position="49"/>
    </location>
</feature>
<evidence type="ECO:0000256" key="1">
    <source>
        <dbReference type="ARBA" id="ARBA00022700"/>
    </source>
</evidence>
<gene>
    <name evidence="5" type="primary">Mo03998</name>
    <name evidence="5" type="ORF">E5Q_03998</name>
</gene>
<reference evidence="5 6" key="1">
    <citation type="journal article" date="2011" name="J. Gen. Appl. Microbiol.">
        <title>Draft genome sequencing of the enigmatic basidiomycete Mixia osmundae.</title>
        <authorList>
            <person name="Nishida H."/>
            <person name="Nagatsuka Y."/>
            <person name="Sugiyama J."/>
        </authorList>
    </citation>
    <scope>NUCLEOTIDE SEQUENCE [LARGE SCALE GENOMIC DNA]</scope>
    <source>
        <strain evidence="6">CBS 9802 / IAM 14324 / JCM 22182 / KY 12970</strain>
    </source>
</reference>
<keyword evidence="1" id="KW-0734">Signal transduction inhibitor</keyword>
<feature type="domain" description="RGS" evidence="3">
    <location>
        <begin position="455"/>
        <end position="640"/>
    </location>
</feature>
<evidence type="ECO:0000259" key="3">
    <source>
        <dbReference type="PROSITE" id="PS50132"/>
    </source>
</evidence>
<dbReference type="EMBL" id="BABT02000119">
    <property type="protein sequence ID" value="GAA97320.1"/>
    <property type="molecule type" value="Genomic_DNA"/>
</dbReference>
<evidence type="ECO:0000313" key="5">
    <source>
        <dbReference type="EMBL" id="GAA97320.1"/>
    </source>
</evidence>
<dbReference type="PANTHER" id="PTHR10845:SF192">
    <property type="entry name" value="DOUBLE HIT, ISOFORM B"/>
    <property type="match status" value="1"/>
</dbReference>
<dbReference type="OMA" id="DPGMRYL"/>
<evidence type="ECO:0008006" key="7">
    <source>
        <dbReference type="Google" id="ProtNLM"/>
    </source>
</evidence>
<dbReference type="Gene3D" id="1.10.167.10">
    <property type="entry name" value="Regulator of G-protein Signalling 4, domain 2"/>
    <property type="match status" value="1"/>
</dbReference>
<evidence type="ECO:0000313" key="6">
    <source>
        <dbReference type="Proteomes" id="UP000009131"/>
    </source>
</evidence>
<dbReference type="RefSeq" id="XP_014567924.1">
    <property type="nucleotide sequence ID" value="XM_014712438.1"/>
</dbReference>
<dbReference type="PANTHER" id="PTHR10845">
    <property type="entry name" value="REGULATOR OF G PROTEIN SIGNALING"/>
    <property type="match status" value="1"/>
</dbReference>
<dbReference type="InterPro" id="IPR036305">
    <property type="entry name" value="RGS_sf"/>
</dbReference>
<feature type="region of interest" description="Disordered" evidence="2">
    <location>
        <begin position="568"/>
        <end position="594"/>
    </location>
</feature>
<dbReference type="FunCoup" id="G7E3B0">
    <property type="interactions" value="6"/>
</dbReference>
<proteinExistence type="predicted"/>
<keyword evidence="6" id="KW-1185">Reference proteome</keyword>
<dbReference type="SUPFAM" id="SSF48097">
    <property type="entry name" value="Regulator of G-protein signaling, RGS"/>
    <property type="match status" value="1"/>
</dbReference>
<evidence type="ECO:0000259" key="4">
    <source>
        <dbReference type="PROSITE" id="PS50186"/>
    </source>
</evidence>
<sequence length="653" mass="72111">MTSHAANQQPLAPNGGPSSGMQAPPEQPQPDTQPDMQSSHMLKTGRRGNPFCKDTHDLFATLMVSLELKNNSRFFKTYPNSFTTDDAAANLASLRFSQSNRTTDPNDASRIVTTTTTTTFTMSREIAKGMCQHFMDARLIQNAVDAELSAFKERGIYQITPKGLHILERFITKNGISADGLVHVFTSQPICMKLLHLERRQSDDEIHVSRVIVEAVFRRFSGGRHPNYMIDQLDPSRPPNSTKSWTETTKQQQELFDRSGGVEFQDLTEKFTSGDRVVVKHVFNSVDAVEWLGDFTTVCCREEAADLLAHFVRYGYISLFSDKSKSTDRVMLTEVLANPGTANHQRAQFKWGVKVFYRVTDEGKAVAAGSVTTLAAARPAMPRDPSHEKAPEQPLRGALPLNTDKANDKAVYGNTALTEALDSQLISGNLIDLFRGDASEPVTNWAKEPHSSTARLTAILEQPALRALFRDYLRSSYCEENLGFWLDVADFRRRFSTTSSAIGGRPGVKAEKSTSNVTASSAMEVHQQALVSAAMNIYDTYLAPASPSELNIDHNLRGDVVTFVQKIQQDSGAPKRHSDATDATADGNNATSDLPGVALRASQVQTLLRHYERIQGHIFRLLATDQVPKFIRTPKFLEILAASDAQRGGSQVA</sequence>
<dbReference type="InterPro" id="IPR036388">
    <property type="entry name" value="WH-like_DNA-bd_sf"/>
</dbReference>
<dbReference type="InterPro" id="IPR058855">
    <property type="entry name" value="RGS1/SST2-like_Fungal-DR"/>
</dbReference>
<evidence type="ECO:0000256" key="2">
    <source>
        <dbReference type="SAM" id="MobiDB-lite"/>
    </source>
</evidence>
<dbReference type="InterPro" id="IPR016137">
    <property type="entry name" value="RGS"/>
</dbReference>
<dbReference type="InParanoid" id="G7E3B0"/>
<dbReference type="eggNOG" id="KOG3589">
    <property type="taxonomic scope" value="Eukaryota"/>
</dbReference>
<dbReference type="PROSITE" id="PS50132">
    <property type="entry name" value="RGS"/>
    <property type="match status" value="1"/>
</dbReference>
<dbReference type="Pfam" id="PF25889">
    <property type="entry name" value="WHD_Fungal_DR"/>
    <property type="match status" value="1"/>
</dbReference>
<feature type="compositionally biased region" description="Low complexity" evidence="2">
    <location>
        <begin position="581"/>
        <end position="593"/>
    </location>
</feature>
<dbReference type="AlphaFoldDB" id="G7E3B0"/>
<reference evidence="5 6" key="2">
    <citation type="journal article" date="2012" name="Open Biol.">
        <title>Characteristics of nucleosomes and linker DNA regions on the genome of the basidiomycete Mixia osmundae revealed by mono- and dinucleosome mapping.</title>
        <authorList>
            <person name="Nishida H."/>
            <person name="Kondo S."/>
            <person name="Matsumoto T."/>
            <person name="Suzuki Y."/>
            <person name="Yoshikawa H."/>
            <person name="Taylor T.D."/>
            <person name="Sugiyama J."/>
        </authorList>
    </citation>
    <scope>NUCLEOTIDE SEQUENCE [LARGE SCALE GENOMIC DNA]</scope>
    <source>
        <strain evidence="6">CBS 9802 / IAM 14324 / JCM 22182 / KY 12970</strain>
    </source>
</reference>
<dbReference type="OrthoDB" id="196547at2759"/>
<dbReference type="HOGENOM" id="CLU_013365_1_0_1"/>
<dbReference type="InterPro" id="IPR036390">
    <property type="entry name" value="WH_DNA-bd_sf"/>
</dbReference>
<feature type="compositionally biased region" description="Polar residues" evidence="2">
    <location>
        <begin position="1"/>
        <end position="11"/>
    </location>
</feature>
<protein>
    <recommendedName>
        <fullName evidence="7">RGS domain-containing protein</fullName>
    </recommendedName>
</protein>
<dbReference type="Proteomes" id="UP000009131">
    <property type="component" value="Unassembled WGS sequence"/>
</dbReference>
<dbReference type="SUPFAM" id="SSF46785">
    <property type="entry name" value="Winged helix' DNA-binding domain"/>
    <property type="match status" value="2"/>
</dbReference>
<dbReference type="GO" id="GO:0009968">
    <property type="term" value="P:negative regulation of signal transduction"/>
    <property type="evidence" value="ECO:0007669"/>
    <property type="project" value="UniProtKB-KW"/>
</dbReference>
<dbReference type="GO" id="GO:0035556">
    <property type="term" value="P:intracellular signal transduction"/>
    <property type="evidence" value="ECO:0007669"/>
    <property type="project" value="InterPro"/>
</dbReference>
<dbReference type="PROSITE" id="PS50186">
    <property type="entry name" value="DEP"/>
    <property type="match status" value="1"/>
</dbReference>
<comment type="caution">
    <text evidence="5">The sequence shown here is derived from an EMBL/GenBank/DDBJ whole genome shotgun (WGS) entry which is preliminary data.</text>
</comment>
<dbReference type="InterPro" id="IPR044926">
    <property type="entry name" value="RGS_subdomain_2"/>
</dbReference>
<accession>G7E3B0</accession>
<feature type="region of interest" description="Disordered" evidence="2">
    <location>
        <begin position="378"/>
        <end position="401"/>
    </location>
</feature>
<organism evidence="5 6">
    <name type="scientific">Mixia osmundae (strain CBS 9802 / IAM 14324 / JCM 22182 / KY 12970)</name>
    <dbReference type="NCBI Taxonomy" id="764103"/>
    <lineage>
        <taxon>Eukaryota</taxon>
        <taxon>Fungi</taxon>
        <taxon>Dikarya</taxon>
        <taxon>Basidiomycota</taxon>
        <taxon>Pucciniomycotina</taxon>
        <taxon>Mixiomycetes</taxon>
        <taxon>Mixiales</taxon>
        <taxon>Mixiaceae</taxon>
        <taxon>Mixia</taxon>
    </lineage>
</organism>
<dbReference type="CDD" id="cd04450">
    <property type="entry name" value="DEP_RGS7-like"/>
    <property type="match status" value="1"/>
</dbReference>
<dbReference type="STRING" id="764103.G7E3B0"/>
<feature type="domain" description="DEP" evidence="4">
    <location>
        <begin position="263"/>
        <end position="361"/>
    </location>
</feature>
<dbReference type="SMART" id="SM00049">
    <property type="entry name" value="DEP"/>
    <property type="match status" value="2"/>
</dbReference>